<accession>A0A2M9G2M3</accession>
<keyword evidence="2" id="KW-0812">Transmembrane</keyword>
<gene>
    <name evidence="3" type="ORF">CVT23_09355</name>
</gene>
<dbReference type="EMBL" id="PHIG01000031">
    <property type="protein sequence ID" value="PJK29963.1"/>
    <property type="molecule type" value="Genomic_DNA"/>
</dbReference>
<feature type="compositionally biased region" description="Low complexity" evidence="1">
    <location>
        <begin position="80"/>
        <end position="89"/>
    </location>
</feature>
<name>A0A2M9G2M3_9PROT</name>
<feature type="region of interest" description="Disordered" evidence="1">
    <location>
        <begin position="71"/>
        <end position="127"/>
    </location>
</feature>
<feature type="transmembrane region" description="Helical" evidence="2">
    <location>
        <begin position="12"/>
        <end position="30"/>
    </location>
</feature>
<evidence type="ECO:0000313" key="3">
    <source>
        <dbReference type="EMBL" id="PJK29963.1"/>
    </source>
</evidence>
<comment type="caution">
    <text evidence="3">The sequence shown here is derived from an EMBL/GenBank/DDBJ whole genome shotgun (WGS) entry which is preliminary data.</text>
</comment>
<feature type="transmembrane region" description="Helical" evidence="2">
    <location>
        <begin position="42"/>
        <end position="61"/>
    </location>
</feature>
<evidence type="ECO:0000313" key="4">
    <source>
        <dbReference type="Proteomes" id="UP000229498"/>
    </source>
</evidence>
<proteinExistence type="predicted"/>
<dbReference type="AlphaFoldDB" id="A0A2M9G2M3"/>
<dbReference type="Proteomes" id="UP000229498">
    <property type="component" value="Unassembled WGS sequence"/>
</dbReference>
<evidence type="ECO:0000256" key="2">
    <source>
        <dbReference type="SAM" id="Phobius"/>
    </source>
</evidence>
<protein>
    <submittedName>
        <fullName evidence="3">Uncharacterized protein</fullName>
    </submittedName>
</protein>
<keyword evidence="4" id="KW-1185">Reference proteome</keyword>
<keyword evidence="2" id="KW-1133">Transmembrane helix</keyword>
<keyword evidence="2" id="KW-0472">Membrane</keyword>
<organism evidence="3 4">
    <name type="scientific">Minwuia thermotolerans</name>
    <dbReference type="NCBI Taxonomy" id="2056226"/>
    <lineage>
        <taxon>Bacteria</taxon>
        <taxon>Pseudomonadati</taxon>
        <taxon>Pseudomonadota</taxon>
        <taxon>Alphaproteobacteria</taxon>
        <taxon>Minwuiales</taxon>
        <taxon>Minwuiaceae</taxon>
        <taxon>Minwuia</taxon>
    </lineage>
</organism>
<sequence length="127" mass="13648">MMAGFAETVGGISLLVIVVTWIAGAFAVAWAASQRGRDGTNWFGISLLLSPYFTVMLLIAAGDTEYQRQETADRMAKSVGRAAAAANSDGARRDRSRPRPTSPGSSRDDADDPAARFLRMGEKEPRL</sequence>
<dbReference type="RefSeq" id="WP_109793237.1">
    <property type="nucleotide sequence ID" value="NZ_PHIG01000031.1"/>
</dbReference>
<reference evidence="3 4" key="1">
    <citation type="submission" date="2017-11" db="EMBL/GenBank/DDBJ databases">
        <title>Draft genome sequence of Rhizobiales bacterium SY3-13.</title>
        <authorList>
            <person name="Sun C."/>
        </authorList>
    </citation>
    <scope>NUCLEOTIDE SEQUENCE [LARGE SCALE GENOMIC DNA]</scope>
    <source>
        <strain evidence="3 4">SY3-13</strain>
    </source>
</reference>
<evidence type="ECO:0000256" key="1">
    <source>
        <dbReference type="SAM" id="MobiDB-lite"/>
    </source>
</evidence>